<dbReference type="InterPro" id="IPR000602">
    <property type="entry name" value="Glyco_hydro_38_N"/>
</dbReference>
<dbReference type="InterPro" id="IPR027291">
    <property type="entry name" value="Glyco_hydro_38_N_sf"/>
</dbReference>
<dbReference type="PANTHER" id="PTHR11607">
    <property type="entry name" value="ALPHA-MANNOSIDASE"/>
    <property type="match status" value="1"/>
</dbReference>
<dbReference type="GO" id="GO:0006013">
    <property type="term" value="P:mannose metabolic process"/>
    <property type="evidence" value="ECO:0007669"/>
    <property type="project" value="InterPro"/>
</dbReference>
<evidence type="ECO:0000259" key="1">
    <source>
        <dbReference type="Pfam" id="PF01074"/>
    </source>
</evidence>
<evidence type="ECO:0000313" key="3">
    <source>
        <dbReference type="RefSeq" id="XP_030918711.1"/>
    </source>
</evidence>
<name>A0A8N5I2Z1_GEOFO</name>
<dbReference type="AlphaFoldDB" id="A0A8N5I2Z1"/>
<dbReference type="InterPro" id="IPR011330">
    <property type="entry name" value="Glyco_hydro/deAcase_b/a-brl"/>
</dbReference>
<dbReference type="Proteomes" id="UP000504602">
    <property type="component" value="Unplaced"/>
</dbReference>
<feature type="non-terminal residue" evidence="3">
    <location>
        <position position="140"/>
    </location>
</feature>
<gene>
    <name evidence="3" type="primary">LOC106631983</name>
</gene>
<proteinExistence type="predicted"/>
<reference evidence="3" key="1">
    <citation type="submission" date="2025-08" db="UniProtKB">
        <authorList>
            <consortium name="RefSeq"/>
        </authorList>
    </citation>
    <scope>IDENTIFICATION</scope>
</reference>
<organism evidence="2 3">
    <name type="scientific">Geospiza fortis</name>
    <name type="common">Medium ground-finch</name>
    <dbReference type="NCBI Taxonomy" id="48883"/>
    <lineage>
        <taxon>Eukaryota</taxon>
        <taxon>Metazoa</taxon>
        <taxon>Chordata</taxon>
        <taxon>Craniata</taxon>
        <taxon>Vertebrata</taxon>
        <taxon>Euteleostomi</taxon>
        <taxon>Archelosauria</taxon>
        <taxon>Archosauria</taxon>
        <taxon>Dinosauria</taxon>
        <taxon>Saurischia</taxon>
        <taxon>Theropoda</taxon>
        <taxon>Coelurosauria</taxon>
        <taxon>Aves</taxon>
        <taxon>Neognathae</taxon>
        <taxon>Neoaves</taxon>
        <taxon>Telluraves</taxon>
        <taxon>Australaves</taxon>
        <taxon>Passeriformes</taxon>
        <taxon>Thraupidae</taxon>
        <taxon>Geospiza</taxon>
    </lineage>
</organism>
<keyword evidence="2" id="KW-1185">Reference proteome</keyword>
<dbReference type="Gene3D" id="3.20.110.10">
    <property type="entry name" value="Glycoside hydrolase 38, N terminal domain"/>
    <property type="match status" value="1"/>
</dbReference>
<dbReference type="GO" id="GO:0005764">
    <property type="term" value="C:lysosome"/>
    <property type="evidence" value="ECO:0007669"/>
    <property type="project" value="TreeGrafter"/>
</dbReference>
<dbReference type="SUPFAM" id="SSF88713">
    <property type="entry name" value="Glycoside hydrolase/deacetylase"/>
    <property type="match status" value="1"/>
</dbReference>
<dbReference type="OrthoDB" id="9302908at2759"/>
<sequence length="140" mass="16168">MHAYAANVYTTVIEELMKGKQRKFIAVEQEFFRLWWDMVATDTQKQQVHQLLQEGRLEFVIGGQVMHDEAVTLIDDQILQLTEGHGFLYETFGFRPQFSWHVDPFGASATTPTLFALAGFNAHLISRIDYDLKADMQKNK</sequence>
<dbReference type="PANTHER" id="PTHR11607:SF28">
    <property type="entry name" value="EPIDIDYMIS-SPECIFIC ALPHA-MANNOSIDASE"/>
    <property type="match status" value="1"/>
</dbReference>
<dbReference type="InterPro" id="IPR050843">
    <property type="entry name" value="Glycosyl_Hydrlase_38"/>
</dbReference>
<protein>
    <submittedName>
        <fullName evidence="3">Epididymis-specific alpha-mannosidase-like</fullName>
    </submittedName>
</protein>
<dbReference type="Pfam" id="PF01074">
    <property type="entry name" value="Glyco_hydro_38N"/>
    <property type="match status" value="1"/>
</dbReference>
<evidence type="ECO:0000313" key="2">
    <source>
        <dbReference type="Proteomes" id="UP000504602"/>
    </source>
</evidence>
<dbReference type="GeneID" id="106631983"/>
<accession>A0A8N5I2Z1</accession>
<dbReference type="RefSeq" id="XP_030918711.1">
    <property type="nucleotide sequence ID" value="XM_031062851.1"/>
</dbReference>
<feature type="domain" description="Glycoside hydrolase family 38 N-terminal" evidence="1">
    <location>
        <begin position="2"/>
        <end position="138"/>
    </location>
</feature>
<dbReference type="GO" id="GO:0004559">
    <property type="term" value="F:alpha-mannosidase activity"/>
    <property type="evidence" value="ECO:0007669"/>
    <property type="project" value="InterPro"/>
</dbReference>